<dbReference type="Gene3D" id="2.40.40.10">
    <property type="entry name" value="RlpA-like domain"/>
    <property type="match status" value="1"/>
</dbReference>
<evidence type="ECO:0000313" key="4">
    <source>
        <dbReference type="Proteomes" id="UP000758603"/>
    </source>
</evidence>
<dbReference type="SUPFAM" id="SSF50685">
    <property type="entry name" value="Barwin-like endoglucanases"/>
    <property type="match status" value="1"/>
</dbReference>
<keyword evidence="4" id="KW-1185">Reference proteome</keyword>
<dbReference type="GeneID" id="70124584"/>
<protein>
    <submittedName>
        <fullName evidence="3">Uncharacterized protein</fullName>
    </submittedName>
</protein>
<evidence type="ECO:0000256" key="1">
    <source>
        <dbReference type="ARBA" id="ARBA00022729"/>
    </source>
</evidence>
<dbReference type="EMBL" id="JAGPXC010000003">
    <property type="protein sequence ID" value="KAH6655574.1"/>
    <property type="molecule type" value="Genomic_DNA"/>
</dbReference>
<evidence type="ECO:0000313" key="3">
    <source>
        <dbReference type="EMBL" id="KAH6655574.1"/>
    </source>
</evidence>
<feature type="region of interest" description="Disordered" evidence="2">
    <location>
        <begin position="99"/>
        <end position="146"/>
    </location>
</feature>
<organism evidence="3 4">
    <name type="scientific">Truncatella angustata</name>
    <dbReference type="NCBI Taxonomy" id="152316"/>
    <lineage>
        <taxon>Eukaryota</taxon>
        <taxon>Fungi</taxon>
        <taxon>Dikarya</taxon>
        <taxon>Ascomycota</taxon>
        <taxon>Pezizomycotina</taxon>
        <taxon>Sordariomycetes</taxon>
        <taxon>Xylariomycetidae</taxon>
        <taxon>Amphisphaeriales</taxon>
        <taxon>Sporocadaceae</taxon>
        <taxon>Truncatella</taxon>
    </lineage>
</organism>
<dbReference type="RefSeq" id="XP_045959839.1">
    <property type="nucleotide sequence ID" value="XM_046095691.1"/>
</dbReference>
<evidence type="ECO:0000256" key="2">
    <source>
        <dbReference type="SAM" id="MobiDB-lite"/>
    </source>
</evidence>
<sequence length="290" mass="30062">MKSAIIAAAALASAAIAQPHNHHRRHQHEKRDLVVEWVTEELTITVMVDEATTETFYPSTTQEVVATSSGSPGQFFQAASVSTSSSVAAPSTTLVAKPSTEKTVAPVEPTTTSISTSTSSTPVAVPTTTSTTPVAVPTTATPTTTTQAPVVVPSSTYVAPASSTTAAASSGGSGTTYNSDMTYYQIGLGSCGYDDSGLDLSKPVVAISSTLWDSVSTASNYGIDQPAHPFCDQEITIKYNGKTTTGVVRDRCPGCPAEGIDVSEIIFDDLVGGTGAGRVEVEWSWNSGKW</sequence>
<gene>
    <name evidence="3" type="ORF">BKA67DRAFT_242415</name>
</gene>
<dbReference type="Proteomes" id="UP000758603">
    <property type="component" value="Unassembled WGS sequence"/>
</dbReference>
<dbReference type="InterPro" id="IPR051477">
    <property type="entry name" value="Expansin_CellWall"/>
</dbReference>
<dbReference type="CDD" id="cd22191">
    <property type="entry name" value="DPBB_RlpA_EXP_N-like"/>
    <property type="match status" value="1"/>
</dbReference>
<dbReference type="AlphaFoldDB" id="A0A9P8UMU1"/>
<proteinExistence type="predicted"/>
<feature type="compositionally biased region" description="Low complexity" evidence="2">
    <location>
        <begin position="106"/>
        <end position="146"/>
    </location>
</feature>
<dbReference type="OrthoDB" id="623670at2759"/>
<accession>A0A9P8UMU1</accession>
<comment type="caution">
    <text evidence="3">The sequence shown here is derived from an EMBL/GenBank/DDBJ whole genome shotgun (WGS) entry which is preliminary data.</text>
</comment>
<dbReference type="PANTHER" id="PTHR31836:SF28">
    <property type="entry name" value="SRCR DOMAIN-CONTAINING PROTEIN-RELATED"/>
    <property type="match status" value="1"/>
</dbReference>
<keyword evidence="1" id="KW-0732">Signal</keyword>
<dbReference type="PANTHER" id="PTHR31836">
    <property type="match status" value="1"/>
</dbReference>
<dbReference type="InterPro" id="IPR036908">
    <property type="entry name" value="RlpA-like_sf"/>
</dbReference>
<reference evidence="3" key="1">
    <citation type="journal article" date="2021" name="Nat. Commun.">
        <title>Genetic determinants of endophytism in the Arabidopsis root mycobiome.</title>
        <authorList>
            <person name="Mesny F."/>
            <person name="Miyauchi S."/>
            <person name="Thiergart T."/>
            <person name="Pickel B."/>
            <person name="Atanasova L."/>
            <person name="Karlsson M."/>
            <person name="Huettel B."/>
            <person name="Barry K.W."/>
            <person name="Haridas S."/>
            <person name="Chen C."/>
            <person name="Bauer D."/>
            <person name="Andreopoulos W."/>
            <person name="Pangilinan J."/>
            <person name="LaButti K."/>
            <person name="Riley R."/>
            <person name="Lipzen A."/>
            <person name="Clum A."/>
            <person name="Drula E."/>
            <person name="Henrissat B."/>
            <person name="Kohler A."/>
            <person name="Grigoriev I.V."/>
            <person name="Martin F.M."/>
            <person name="Hacquard S."/>
        </authorList>
    </citation>
    <scope>NUCLEOTIDE SEQUENCE</scope>
    <source>
        <strain evidence="3">MPI-SDFR-AT-0073</strain>
    </source>
</reference>
<name>A0A9P8UMU1_9PEZI</name>